<evidence type="ECO:0000259" key="7">
    <source>
        <dbReference type="Pfam" id="PF01761"/>
    </source>
</evidence>
<dbReference type="FunFam" id="1.20.1090.10:FF:000015">
    <property type="entry name" value="3-dehydroquinate synthase protein"/>
    <property type="match status" value="1"/>
</dbReference>
<dbReference type="SUPFAM" id="SSF56796">
    <property type="entry name" value="Dehydroquinate synthase-like"/>
    <property type="match status" value="1"/>
</dbReference>
<dbReference type="Gene3D" id="3.40.50.1970">
    <property type="match status" value="1"/>
</dbReference>
<keyword evidence="4" id="KW-0520">NAD</keyword>
<evidence type="ECO:0000256" key="4">
    <source>
        <dbReference type="ARBA" id="ARBA00023027"/>
    </source>
</evidence>
<dbReference type="FunFam" id="3.40.50.1970:FF:000018">
    <property type="entry name" value="Related to 2-epi-5-epi-valiolone synthase"/>
    <property type="match status" value="1"/>
</dbReference>
<keyword evidence="5" id="KW-0456">Lyase</keyword>
<dbReference type="GO" id="GO:0046872">
    <property type="term" value="F:metal ion binding"/>
    <property type="evidence" value="ECO:0007669"/>
    <property type="project" value="UniProtKB-KW"/>
</dbReference>
<dbReference type="Proteomes" id="UP000235672">
    <property type="component" value="Unassembled WGS sequence"/>
</dbReference>
<feature type="region of interest" description="Disordered" evidence="6">
    <location>
        <begin position="434"/>
        <end position="453"/>
    </location>
</feature>
<dbReference type="InterPro" id="IPR050071">
    <property type="entry name" value="Dehydroquinate_synthase"/>
</dbReference>
<dbReference type="PANTHER" id="PTHR43622">
    <property type="entry name" value="3-DEHYDROQUINATE SYNTHASE"/>
    <property type="match status" value="1"/>
</dbReference>
<comment type="cofactor">
    <cofactor evidence="1">
        <name>NAD(+)</name>
        <dbReference type="ChEBI" id="CHEBI:57540"/>
    </cofactor>
</comment>
<evidence type="ECO:0000256" key="6">
    <source>
        <dbReference type="SAM" id="MobiDB-lite"/>
    </source>
</evidence>
<dbReference type="Gene3D" id="1.20.1090.10">
    <property type="entry name" value="Dehydroquinate synthase-like - alpha domain"/>
    <property type="match status" value="1"/>
</dbReference>
<dbReference type="GO" id="GO:0017000">
    <property type="term" value="P:antibiotic biosynthetic process"/>
    <property type="evidence" value="ECO:0007669"/>
    <property type="project" value="InterPro"/>
</dbReference>
<sequence length="467" mass="51806">MSDLKATVKETTSNTGHAGFHVEGYEKIEYDFTFIDGVFNTENPNLADCYKKWKRCLAVTDQNIYNMYGKQMERYFEHYGLELKVHETKIGEKAKTIPTFLSIVDSMTEFGIYRKEPVLVVGGGLVTDVAGFACAAYRRNTNFIRVPTTVIGLIDASVSIKVAVNYGNYKNRLGAYHAPIHTFLDFTFLRTLPTAQIRNGFAELIKISTCSHLDTFNLLDKYCEQLIEQSFGRADGSSEELIEAADKINREGIHEMLKLETPNLHEIGLDRVIAYGHTWSPLYELVPETPLRHGHAISIDMAYSATLANSRGLITDAEHRRLLNLFSRAGLSMDHPLFNEEILAKATEAILKTRDGLLRAAVPNPIGQCTFLNDVSAEEMNAALKRHKSLMKEFPRHGAGVEAYVDASDTGYTENAKAEEERVVEAANKKAKLNGHSTAGGHMNGHAIGTNGMVNKTAKVKAGTNPL</sequence>
<dbReference type="Pfam" id="PF01761">
    <property type="entry name" value="DHQ_synthase"/>
    <property type="match status" value="1"/>
</dbReference>
<dbReference type="PANTHER" id="PTHR43622:SF3">
    <property type="entry name" value="2-EPI-5-EPI-VALIOLONE SYNTHASE"/>
    <property type="match status" value="1"/>
</dbReference>
<dbReference type="InterPro" id="IPR030960">
    <property type="entry name" value="DHQS/DOIS_N"/>
</dbReference>
<name>A0A2J6Q8D9_9HELO</name>
<dbReference type="Pfam" id="PF24621">
    <property type="entry name" value="DHQS_C"/>
    <property type="match status" value="1"/>
</dbReference>
<evidence type="ECO:0000259" key="8">
    <source>
        <dbReference type="Pfam" id="PF24621"/>
    </source>
</evidence>
<dbReference type="OrthoDB" id="197068at2759"/>
<accession>A0A2J6Q8D9</accession>
<evidence type="ECO:0000256" key="3">
    <source>
        <dbReference type="ARBA" id="ARBA00022741"/>
    </source>
</evidence>
<evidence type="ECO:0000256" key="5">
    <source>
        <dbReference type="ARBA" id="ARBA00023239"/>
    </source>
</evidence>
<keyword evidence="10" id="KW-1185">Reference proteome</keyword>
<evidence type="ECO:0000313" key="9">
    <source>
        <dbReference type="EMBL" id="PMD22528.1"/>
    </source>
</evidence>
<dbReference type="GO" id="GO:0000166">
    <property type="term" value="F:nucleotide binding"/>
    <property type="evidence" value="ECO:0007669"/>
    <property type="project" value="UniProtKB-KW"/>
</dbReference>
<evidence type="ECO:0000256" key="1">
    <source>
        <dbReference type="ARBA" id="ARBA00001911"/>
    </source>
</evidence>
<gene>
    <name evidence="9" type="ORF">NA56DRAFT_670262</name>
</gene>
<feature type="domain" description="3-dehydroquinate synthase C-terminal" evidence="8">
    <location>
        <begin position="200"/>
        <end position="343"/>
    </location>
</feature>
<dbReference type="CDD" id="cd08199">
    <property type="entry name" value="EEVS"/>
    <property type="match status" value="1"/>
</dbReference>
<dbReference type="AlphaFoldDB" id="A0A2J6Q8D9"/>
<keyword evidence="3" id="KW-0547">Nucleotide-binding</keyword>
<organism evidence="9 10">
    <name type="scientific">Hyaloscypha hepaticicola</name>
    <dbReference type="NCBI Taxonomy" id="2082293"/>
    <lineage>
        <taxon>Eukaryota</taxon>
        <taxon>Fungi</taxon>
        <taxon>Dikarya</taxon>
        <taxon>Ascomycota</taxon>
        <taxon>Pezizomycotina</taxon>
        <taxon>Leotiomycetes</taxon>
        <taxon>Helotiales</taxon>
        <taxon>Hyaloscyphaceae</taxon>
        <taxon>Hyaloscypha</taxon>
    </lineage>
</organism>
<protein>
    <submittedName>
        <fullName evidence="9">Dehydroquinate synthase-like protein</fullName>
    </submittedName>
</protein>
<evidence type="ECO:0000313" key="10">
    <source>
        <dbReference type="Proteomes" id="UP000235672"/>
    </source>
</evidence>
<dbReference type="EMBL" id="KZ613477">
    <property type="protein sequence ID" value="PMD22528.1"/>
    <property type="molecule type" value="Genomic_DNA"/>
</dbReference>
<dbReference type="InterPro" id="IPR035872">
    <property type="entry name" value="EEVS-like"/>
</dbReference>
<evidence type="ECO:0000256" key="2">
    <source>
        <dbReference type="ARBA" id="ARBA00022723"/>
    </source>
</evidence>
<feature type="domain" description="3-dehydroquinate synthase N-terminal" evidence="7">
    <location>
        <begin position="89"/>
        <end position="198"/>
    </location>
</feature>
<reference evidence="9 10" key="1">
    <citation type="submission" date="2016-05" db="EMBL/GenBank/DDBJ databases">
        <title>A degradative enzymes factory behind the ericoid mycorrhizal symbiosis.</title>
        <authorList>
            <consortium name="DOE Joint Genome Institute"/>
            <person name="Martino E."/>
            <person name="Morin E."/>
            <person name="Grelet G."/>
            <person name="Kuo A."/>
            <person name="Kohler A."/>
            <person name="Daghino S."/>
            <person name="Barry K."/>
            <person name="Choi C."/>
            <person name="Cichocki N."/>
            <person name="Clum A."/>
            <person name="Copeland A."/>
            <person name="Hainaut M."/>
            <person name="Haridas S."/>
            <person name="Labutti K."/>
            <person name="Lindquist E."/>
            <person name="Lipzen A."/>
            <person name="Khouja H.-R."/>
            <person name="Murat C."/>
            <person name="Ohm R."/>
            <person name="Olson A."/>
            <person name="Spatafora J."/>
            <person name="Veneault-Fourrey C."/>
            <person name="Henrissat B."/>
            <person name="Grigoriev I."/>
            <person name="Martin F."/>
            <person name="Perotto S."/>
        </authorList>
    </citation>
    <scope>NUCLEOTIDE SEQUENCE [LARGE SCALE GENOMIC DNA]</scope>
    <source>
        <strain evidence="9 10">UAMH 7357</strain>
    </source>
</reference>
<dbReference type="GO" id="GO:0003856">
    <property type="term" value="F:3-dehydroquinate synthase activity"/>
    <property type="evidence" value="ECO:0007669"/>
    <property type="project" value="TreeGrafter"/>
</dbReference>
<keyword evidence="2" id="KW-0479">Metal-binding</keyword>
<dbReference type="InterPro" id="IPR056179">
    <property type="entry name" value="DHQS_C"/>
</dbReference>
<dbReference type="STRING" id="1745343.A0A2J6Q8D9"/>
<proteinExistence type="predicted"/>